<evidence type="ECO:0000256" key="1">
    <source>
        <dbReference type="SAM" id="MobiDB-lite"/>
    </source>
</evidence>
<reference evidence="2 3" key="1">
    <citation type="journal article" date="2024" name="Nat. Commun.">
        <title>Phylogenomics reveals the evolutionary origins of lichenization in chlorophyte algae.</title>
        <authorList>
            <person name="Puginier C."/>
            <person name="Libourel C."/>
            <person name="Otte J."/>
            <person name="Skaloud P."/>
            <person name="Haon M."/>
            <person name="Grisel S."/>
            <person name="Petersen M."/>
            <person name="Berrin J.G."/>
            <person name="Delaux P.M."/>
            <person name="Dal Grande F."/>
            <person name="Keller J."/>
        </authorList>
    </citation>
    <scope>NUCLEOTIDE SEQUENCE [LARGE SCALE GENOMIC DNA]</scope>
    <source>
        <strain evidence="2 3">SAG 2145</strain>
    </source>
</reference>
<accession>A0AAW1S1C8</accession>
<feature type="compositionally biased region" description="Polar residues" evidence="1">
    <location>
        <begin position="1"/>
        <end position="17"/>
    </location>
</feature>
<name>A0AAW1S1C8_9CHLO</name>
<protein>
    <submittedName>
        <fullName evidence="2">Uncharacterized protein</fullName>
    </submittedName>
</protein>
<dbReference type="AlphaFoldDB" id="A0AAW1S1C8"/>
<keyword evidence="3" id="KW-1185">Reference proteome</keyword>
<sequence>MGTAATTSLSHMQTAQLPKSAAETRSASKRIEEALPMEHQATSETQAQAAQHRSRKSLWLQAQQGDQIAHSFAAAEEELDGSTAQGKHHAAVQAATYLVFRSLASARASGPNLSQLRFEGDEGQVSAAARA</sequence>
<dbReference type="EMBL" id="JALJOS010000005">
    <property type="protein sequence ID" value="KAK9839141.1"/>
    <property type="molecule type" value="Genomic_DNA"/>
</dbReference>
<comment type="caution">
    <text evidence="2">The sequence shown here is derived from an EMBL/GenBank/DDBJ whole genome shotgun (WGS) entry which is preliminary data.</text>
</comment>
<dbReference type="Proteomes" id="UP001438707">
    <property type="component" value="Unassembled WGS sequence"/>
</dbReference>
<evidence type="ECO:0000313" key="2">
    <source>
        <dbReference type="EMBL" id="KAK9839141.1"/>
    </source>
</evidence>
<feature type="compositionally biased region" description="Low complexity" evidence="1">
    <location>
        <begin position="38"/>
        <end position="51"/>
    </location>
</feature>
<evidence type="ECO:0000313" key="3">
    <source>
        <dbReference type="Proteomes" id="UP001438707"/>
    </source>
</evidence>
<gene>
    <name evidence="2" type="ORF">WJX74_010428</name>
</gene>
<proteinExistence type="predicted"/>
<organism evidence="2 3">
    <name type="scientific">Apatococcus lobatus</name>
    <dbReference type="NCBI Taxonomy" id="904363"/>
    <lineage>
        <taxon>Eukaryota</taxon>
        <taxon>Viridiplantae</taxon>
        <taxon>Chlorophyta</taxon>
        <taxon>core chlorophytes</taxon>
        <taxon>Trebouxiophyceae</taxon>
        <taxon>Chlorellales</taxon>
        <taxon>Chlorellaceae</taxon>
        <taxon>Apatococcus</taxon>
    </lineage>
</organism>
<feature type="region of interest" description="Disordered" evidence="1">
    <location>
        <begin position="1"/>
        <end position="62"/>
    </location>
</feature>